<protein>
    <submittedName>
        <fullName evidence="9">ComEC/Rec2-related protein</fullName>
    </submittedName>
</protein>
<dbReference type="InterPro" id="IPR004477">
    <property type="entry name" value="ComEC_N"/>
</dbReference>
<evidence type="ECO:0000259" key="7">
    <source>
        <dbReference type="Pfam" id="PF00753"/>
    </source>
</evidence>
<keyword evidence="2" id="KW-1003">Cell membrane</keyword>
<dbReference type="InterPro" id="IPR036866">
    <property type="entry name" value="RibonucZ/Hydroxyglut_hydro"/>
</dbReference>
<gene>
    <name evidence="9" type="ORF">MIPYR_10708</name>
</gene>
<feature type="transmembrane region" description="Helical" evidence="6">
    <location>
        <begin position="333"/>
        <end position="357"/>
    </location>
</feature>
<organism evidence="9">
    <name type="scientific">uncultured Microbacterium sp</name>
    <dbReference type="NCBI Taxonomy" id="191216"/>
    <lineage>
        <taxon>Bacteria</taxon>
        <taxon>Bacillati</taxon>
        <taxon>Actinomycetota</taxon>
        <taxon>Actinomycetes</taxon>
        <taxon>Micrococcales</taxon>
        <taxon>Microbacteriaceae</taxon>
        <taxon>Microbacterium</taxon>
        <taxon>environmental samples</taxon>
    </lineage>
</organism>
<dbReference type="NCBIfam" id="TIGR00360">
    <property type="entry name" value="ComEC_N-term"/>
    <property type="match status" value="1"/>
</dbReference>
<evidence type="ECO:0000256" key="2">
    <source>
        <dbReference type="ARBA" id="ARBA00022475"/>
    </source>
</evidence>
<keyword evidence="4 6" id="KW-1133">Transmembrane helix</keyword>
<evidence type="ECO:0000256" key="1">
    <source>
        <dbReference type="ARBA" id="ARBA00004651"/>
    </source>
</evidence>
<feature type="transmembrane region" description="Helical" evidence="6">
    <location>
        <begin position="244"/>
        <end position="265"/>
    </location>
</feature>
<dbReference type="Pfam" id="PF03772">
    <property type="entry name" value="Competence"/>
    <property type="match status" value="1"/>
</dbReference>
<evidence type="ECO:0000256" key="5">
    <source>
        <dbReference type="ARBA" id="ARBA00023136"/>
    </source>
</evidence>
<evidence type="ECO:0000256" key="6">
    <source>
        <dbReference type="SAM" id="Phobius"/>
    </source>
</evidence>
<feature type="transmembrane region" description="Helical" evidence="6">
    <location>
        <begin position="369"/>
        <end position="390"/>
    </location>
</feature>
<feature type="transmembrane region" description="Helical" evidence="6">
    <location>
        <begin position="12"/>
        <end position="30"/>
    </location>
</feature>
<dbReference type="EMBL" id="FLQR01000001">
    <property type="protein sequence ID" value="SBS70896.1"/>
    <property type="molecule type" value="Genomic_DNA"/>
</dbReference>
<proteinExistence type="predicted"/>
<feature type="transmembrane region" description="Helical" evidence="6">
    <location>
        <begin position="465"/>
        <end position="482"/>
    </location>
</feature>
<dbReference type="InterPro" id="IPR052159">
    <property type="entry name" value="Competence_DNA_uptake"/>
</dbReference>
<evidence type="ECO:0000256" key="3">
    <source>
        <dbReference type="ARBA" id="ARBA00022692"/>
    </source>
</evidence>
<dbReference type="PANTHER" id="PTHR30619:SF1">
    <property type="entry name" value="RECOMBINATION PROTEIN 2"/>
    <property type="match status" value="1"/>
</dbReference>
<sequence>MSSCTARRRDLRLVPVAVVAWGAAGIATQVPTASPGIAAGLWAAVAAVLVVSRWMPSSTRATAALAAVALACAAAVAGHVALAQPTRAAASALDVDGGRVLTVEATVVGKVERSAVGWRFDAVTDRIAYGERAFTAPVPVLVRADDAPPGLDLGARVELRGTAFRAEAGDRPVLVIQGGSTLRVRAPPAGPLAAAADLRRGLHAAVAGLPQPAAGLVAGLAVGDTSEVTADLDAAMKTASLSHLTAVSGANCALVVGLAFAAAAGAGARRGIRVTAGLVALAAFVLLVSPEPSVVRAGAMAAIAMLGVLLGRIGAGVSVLALAVTILLVVDPWLAGSLGFALSAAATASLLLVAGPLADGLSRWMPRPLALALAVPLAAQLACAPLIVLIDPRVAVYGVVANLLAAPAAPAGTVLGLAACLTAGVPLLGPGLATIAWLPSAWIAGVAGTFAALPGSSAPWPEGPPGFALLAVTGACATALIVPRSGPRLRRAAALVLAALIGVGVAVGPVATLIDRATVPDWAIVACDVGQGDAVLLRSEGRVALVDTGPDPVPLRACLDRFGVERIDLLVLTHFDLDHRGGMDAVVGRVDVVLHGPPATPEDDAVLAALASQGAAITAGHAGLSGSLGAAGWRVLWPRAADRAFAPGNDAGVIVAVEGGGIPSTVLLGDLSASAQLGLLATGRVPADVAVVKVAHHGSADQEPALYARLAPQIALVTVGENTHGHPREEILKVLHALGAAVLRTDQGGAVALWTADDGIHVWRAETSAPVVSRQ</sequence>
<dbReference type="CDD" id="cd07731">
    <property type="entry name" value="ComA-like_MBL-fold"/>
    <property type="match status" value="1"/>
</dbReference>
<dbReference type="GO" id="GO:0005886">
    <property type="term" value="C:plasma membrane"/>
    <property type="evidence" value="ECO:0007669"/>
    <property type="project" value="UniProtKB-SubCell"/>
</dbReference>
<dbReference type="Gene3D" id="3.60.15.10">
    <property type="entry name" value="Ribonuclease Z/Hydroxyacylglutathione hydrolase-like"/>
    <property type="match status" value="1"/>
</dbReference>
<dbReference type="SUPFAM" id="SSF56281">
    <property type="entry name" value="Metallo-hydrolase/oxidoreductase"/>
    <property type="match status" value="1"/>
</dbReference>
<evidence type="ECO:0000256" key="4">
    <source>
        <dbReference type="ARBA" id="ARBA00022989"/>
    </source>
</evidence>
<dbReference type="Pfam" id="PF00753">
    <property type="entry name" value="Lactamase_B"/>
    <property type="match status" value="1"/>
</dbReference>
<evidence type="ECO:0000259" key="8">
    <source>
        <dbReference type="Pfam" id="PF03772"/>
    </source>
</evidence>
<feature type="transmembrane region" description="Helical" evidence="6">
    <location>
        <begin position="494"/>
        <end position="514"/>
    </location>
</feature>
<dbReference type="RefSeq" id="WP_295573646.1">
    <property type="nucleotide sequence ID" value="NZ_FLQR01000001.1"/>
</dbReference>
<feature type="transmembrane region" description="Helical" evidence="6">
    <location>
        <begin position="271"/>
        <end position="289"/>
    </location>
</feature>
<dbReference type="InterPro" id="IPR001279">
    <property type="entry name" value="Metallo-B-lactamas"/>
</dbReference>
<dbReference type="InterPro" id="IPR035681">
    <property type="entry name" value="ComA-like_MBL"/>
</dbReference>
<keyword evidence="5 6" id="KW-0472">Membrane</keyword>
<accession>A0A1Y5NWU4</accession>
<evidence type="ECO:0000313" key="9">
    <source>
        <dbReference type="EMBL" id="SBS70896.1"/>
    </source>
</evidence>
<dbReference type="AlphaFoldDB" id="A0A1Y5NWU4"/>
<reference evidence="9" key="1">
    <citation type="submission" date="2016-03" db="EMBL/GenBank/DDBJ databases">
        <authorList>
            <person name="Ploux O."/>
        </authorList>
    </citation>
    <scope>NUCLEOTIDE SEQUENCE</scope>
    <source>
        <strain evidence="9">UC1</strain>
    </source>
</reference>
<keyword evidence="3 6" id="KW-0812">Transmembrane</keyword>
<name>A0A1Y5NWU4_9MICO</name>
<feature type="transmembrane region" description="Helical" evidence="6">
    <location>
        <begin position="301"/>
        <end position="327"/>
    </location>
</feature>
<feature type="transmembrane region" description="Helical" evidence="6">
    <location>
        <begin position="432"/>
        <end position="453"/>
    </location>
</feature>
<feature type="domain" description="ComEC/Rec2-related protein" evidence="8">
    <location>
        <begin position="220"/>
        <end position="481"/>
    </location>
</feature>
<comment type="subcellular location">
    <subcellularLocation>
        <location evidence="1">Cell membrane</location>
        <topology evidence="1">Multi-pass membrane protein</topology>
    </subcellularLocation>
</comment>
<feature type="domain" description="Metallo-beta-lactamase" evidence="7">
    <location>
        <begin position="528"/>
        <end position="599"/>
    </location>
</feature>
<feature type="transmembrane region" description="Helical" evidence="6">
    <location>
        <begin position="396"/>
        <end position="420"/>
    </location>
</feature>
<dbReference type="PANTHER" id="PTHR30619">
    <property type="entry name" value="DNA INTERNALIZATION/COMPETENCE PROTEIN COMEC/REC2"/>
    <property type="match status" value="1"/>
</dbReference>